<gene>
    <name evidence="1" type="ORF">NM688_g4533</name>
</gene>
<sequence>MANSFASYMRLERAIILVGLSQGAVLANMPPGFASSGLLFIVAVVHRYRGTPVRDKNLADNELAHPQPVSTLLTLRLSNRERTPPLPRVAVHVETLSINTGVVRAKTPDEYTRCNEDYGRGSTTRICCLSCKLGVSARTNHRAMAGSFARFMRTERHIFFVLFALFTVIVLAMNATLSAVEMEAEPGATLDTFAIFNIVTCVLTFVTLIPVVIINHLRRGAIVSTILFELCWFGVLDVFWVAAAANTAHIFQGENRKACQEIQHIQGPEADKARLFCNTLQAGMAFSFLNFIILTFRVTALLVLVITQQQKDVRVWKSSVNAVAALHSPSSVDLLKSPQEQTKGDMMTA</sequence>
<evidence type="ECO:0000313" key="1">
    <source>
        <dbReference type="EMBL" id="KAJ3551740.1"/>
    </source>
</evidence>
<organism evidence="1 2">
    <name type="scientific">Phlebia brevispora</name>
    <dbReference type="NCBI Taxonomy" id="194682"/>
    <lineage>
        <taxon>Eukaryota</taxon>
        <taxon>Fungi</taxon>
        <taxon>Dikarya</taxon>
        <taxon>Basidiomycota</taxon>
        <taxon>Agaricomycotina</taxon>
        <taxon>Agaricomycetes</taxon>
        <taxon>Polyporales</taxon>
        <taxon>Meruliaceae</taxon>
        <taxon>Phlebia</taxon>
    </lineage>
</organism>
<reference evidence="1" key="1">
    <citation type="submission" date="2022-07" db="EMBL/GenBank/DDBJ databases">
        <title>Genome Sequence of Phlebia brevispora.</title>
        <authorList>
            <person name="Buettner E."/>
        </authorList>
    </citation>
    <scope>NUCLEOTIDE SEQUENCE</scope>
    <source>
        <strain evidence="1">MPL23</strain>
    </source>
</reference>
<dbReference type="EMBL" id="JANHOG010000759">
    <property type="protein sequence ID" value="KAJ3551740.1"/>
    <property type="molecule type" value="Genomic_DNA"/>
</dbReference>
<dbReference type="Proteomes" id="UP001148662">
    <property type="component" value="Unassembled WGS sequence"/>
</dbReference>
<accession>A0ACC1T2D0</accession>
<evidence type="ECO:0000313" key="2">
    <source>
        <dbReference type="Proteomes" id="UP001148662"/>
    </source>
</evidence>
<comment type="caution">
    <text evidence="1">The sequence shown here is derived from an EMBL/GenBank/DDBJ whole genome shotgun (WGS) entry which is preliminary data.</text>
</comment>
<name>A0ACC1T2D0_9APHY</name>
<proteinExistence type="predicted"/>
<protein>
    <submittedName>
        <fullName evidence="1">Uncharacterized protein</fullName>
    </submittedName>
</protein>
<keyword evidence="2" id="KW-1185">Reference proteome</keyword>